<name>A0A0R3PAN8_ANGCS</name>
<evidence type="ECO:0000313" key="1">
    <source>
        <dbReference type="WBParaSite" id="ACOC_0000064301-mRNA-1"/>
    </source>
</evidence>
<dbReference type="WBParaSite" id="ACOC_0000064301-mRNA-1">
    <property type="protein sequence ID" value="ACOC_0000064301-mRNA-1"/>
    <property type="gene ID" value="ACOC_0000064301"/>
</dbReference>
<organism evidence="1">
    <name type="scientific">Angiostrongylus costaricensis</name>
    <name type="common">Nematode worm</name>
    <dbReference type="NCBI Taxonomy" id="334426"/>
    <lineage>
        <taxon>Eukaryota</taxon>
        <taxon>Metazoa</taxon>
        <taxon>Ecdysozoa</taxon>
        <taxon>Nematoda</taxon>
        <taxon>Chromadorea</taxon>
        <taxon>Rhabditida</taxon>
        <taxon>Rhabditina</taxon>
        <taxon>Rhabditomorpha</taxon>
        <taxon>Strongyloidea</taxon>
        <taxon>Metastrongylidae</taxon>
        <taxon>Angiostrongylus</taxon>
    </lineage>
</organism>
<protein>
    <submittedName>
        <fullName evidence="1">Ovule protein</fullName>
    </submittedName>
</protein>
<dbReference type="AlphaFoldDB" id="A0A0R3PAN8"/>
<reference evidence="1" key="1">
    <citation type="submission" date="2017-02" db="UniProtKB">
        <authorList>
            <consortium name="WormBaseParasite"/>
        </authorList>
    </citation>
    <scope>IDENTIFICATION</scope>
</reference>
<proteinExistence type="predicted"/>
<accession>A0A0R3PAN8</accession>
<sequence length="95" mass="10826">LVFLIDSFSVVFDSIGERPLVKRHKIQLIGKIMSCCEFKHIEKPLIRTYEEENIVKMPRYSQNSNSGPVWTKTSLCKGSRITHYAAQALALCSSH</sequence>